<dbReference type="Proteomes" id="UP000308382">
    <property type="component" value="Unassembled WGS sequence"/>
</dbReference>
<reference evidence="2 3" key="1">
    <citation type="journal article" date="2017" name="Int. J. Syst. Evol. Microbiol.">
        <title>Maripseudobacter aurantiacus gen. nov., sp. nov., a novel member of the family Flavobacteriaceae isolated from a sedimentation basin.</title>
        <authorList>
            <person name="Chen C."/>
            <person name="Su Y."/>
            <person name="Tao T."/>
            <person name="Fu G."/>
            <person name="Zhang C."/>
            <person name="Sun C."/>
            <person name="Zhang X."/>
            <person name="Wu M."/>
        </authorList>
    </citation>
    <scope>NUCLEOTIDE SEQUENCE [LARGE SCALE GENOMIC DNA]</scope>
    <source>
        <strain evidence="3">CDA4</strain>
    </source>
</reference>
<dbReference type="AlphaFoldDB" id="A0A5R8M6U6"/>
<sequence>MKILNKILTILVCNLLLSCGVKEMKFEKSNWNKSFDGFYEYRENMVQDVMENHLKKGMKLKKVIELLGKPSNYQNKNDYEIIYEITVNYGWNIDPIEVKELYIEFDKDSTITNFKLKHWKR</sequence>
<protein>
    <submittedName>
        <fullName evidence="2">Uncharacterized protein</fullName>
    </submittedName>
</protein>
<comment type="caution">
    <text evidence="2">The sequence shown here is derived from an EMBL/GenBank/DDBJ whole genome shotgun (WGS) entry which is preliminary data.</text>
</comment>
<keyword evidence="3" id="KW-1185">Reference proteome</keyword>
<dbReference type="PROSITE" id="PS51257">
    <property type="entry name" value="PROKAR_LIPOPROTEIN"/>
    <property type="match status" value="1"/>
</dbReference>
<proteinExistence type="predicted"/>
<name>A0A5R8M6U6_9FLAO</name>
<dbReference type="EMBL" id="VBUK01000003">
    <property type="protein sequence ID" value="TLF45291.1"/>
    <property type="molecule type" value="Genomic_DNA"/>
</dbReference>
<evidence type="ECO:0000313" key="2">
    <source>
        <dbReference type="EMBL" id="TLF45291.1"/>
    </source>
</evidence>
<evidence type="ECO:0000256" key="1">
    <source>
        <dbReference type="ARBA" id="ARBA00022729"/>
    </source>
</evidence>
<dbReference type="InterPro" id="IPR037873">
    <property type="entry name" value="BamE-like"/>
</dbReference>
<organism evidence="2 3">
    <name type="scientific">Maribacter aurantiacus</name>
    <dbReference type="NCBI Taxonomy" id="1882343"/>
    <lineage>
        <taxon>Bacteria</taxon>
        <taxon>Pseudomonadati</taxon>
        <taxon>Bacteroidota</taxon>
        <taxon>Flavobacteriia</taxon>
        <taxon>Flavobacteriales</taxon>
        <taxon>Flavobacteriaceae</taxon>
        <taxon>Maribacter</taxon>
    </lineage>
</organism>
<accession>A0A5R8M6U6</accession>
<dbReference type="Gene3D" id="3.30.1450.10">
    <property type="match status" value="1"/>
</dbReference>
<dbReference type="RefSeq" id="WP_205123404.1">
    <property type="nucleotide sequence ID" value="NZ_VBUK01000003.1"/>
</dbReference>
<keyword evidence="1" id="KW-0732">Signal</keyword>
<evidence type="ECO:0000313" key="3">
    <source>
        <dbReference type="Proteomes" id="UP000308382"/>
    </source>
</evidence>
<gene>
    <name evidence="2" type="ORF">FEK29_07860</name>
</gene>